<comment type="caution">
    <text evidence="2">The sequence shown here is derived from an EMBL/GenBank/DDBJ whole genome shotgun (WGS) entry which is preliminary data.</text>
</comment>
<feature type="region of interest" description="Disordered" evidence="1">
    <location>
        <begin position="48"/>
        <end position="68"/>
    </location>
</feature>
<dbReference type="Proteomes" id="UP001287356">
    <property type="component" value="Unassembled WGS sequence"/>
</dbReference>
<evidence type="ECO:0000313" key="2">
    <source>
        <dbReference type="EMBL" id="KAK3374508.1"/>
    </source>
</evidence>
<feature type="compositionally biased region" description="Polar residues" evidence="1">
    <location>
        <begin position="58"/>
        <end position="68"/>
    </location>
</feature>
<accession>A0AAE0KD34</accession>
<protein>
    <submittedName>
        <fullName evidence="2">Uncharacterized protein</fullName>
    </submittedName>
</protein>
<evidence type="ECO:0000256" key="1">
    <source>
        <dbReference type="SAM" id="MobiDB-lite"/>
    </source>
</evidence>
<sequence length="255" mass="27796">MPGRIARFNSRNPRASVLREYKAVLDVTNWPIPTLNTPIELEPASVGEKSLTELEPGTASSETQSHTSSLKDIVMFTGSSEMGQTTQAAYLAEIKVTAEVVEPGGAGEVIFFYRISSPRGEVIVPPGEITMAVLENTGLITCENSDCPPISVGAGADGSALFKLFTVKAGWKMRPSDANNFDVRAVCCNWDNVRNSEVGRLAAFTVQRKLSKGWTTRLNSAMLRRRECLSCCVRLAMQLSEKGGSERSPHIYHII</sequence>
<proteinExistence type="predicted"/>
<keyword evidence="3" id="KW-1185">Reference proteome</keyword>
<reference evidence="2" key="1">
    <citation type="journal article" date="2023" name="Mol. Phylogenet. Evol.">
        <title>Genome-scale phylogeny and comparative genomics of the fungal order Sordariales.</title>
        <authorList>
            <person name="Hensen N."/>
            <person name="Bonometti L."/>
            <person name="Westerberg I."/>
            <person name="Brannstrom I.O."/>
            <person name="Guillou S."/>
            <person name="Cros-Aarteil S."/>
            <person name="Calhoun S."/>
            <person name="Haridas S."/>
            <person name="Kuo A."/>
            <person name="Mondo S."/>
            <person name="Pangilinan J."/>
            <person name="Riley R."/>
            <person name="LaButti K."/>
            <person name="Andreopoulos B."/>
            <person name="Lipzen A."/>
            <person name="Chen C."/>
            <person name="Yan M."/>
            <person name="Daum C."/>
            <person name="Ng V."/>
            <person name="Clum A."/>
            <person name="Steindorff A."/>
            <person name="Ohm R.A."/>
            <person name="Martin F."/>
            <person name="Silar P."/>
            <person name="Natvig D.O."/>
            <person name="Lalanne C."/>
            <person name="Gautier V."/>
            <person name="Ament-Velasquez S.L."/>
            <person name="Kruys A."/>
            <person name="Hutchinson M.I."/>
            <person name="Powell A.J."/>
            <person name="Barry K."/>
            <person name="Miller A.N."/>
            <person name="Grigoriev I.V."/>
            <person name="Debuchy R."/>
            <person name="Gladieux P."/>
            <person name="Hiltunen Thoren M."/>
            <person name="Johannesson H."/>
        </authorList>
    </citation>
    <scope>NUCLEOTIDE SEQUENCE</scope>
    <source>
        <strain evidence="2">CBS 958.72</strain>
    </source>
</reference>
<name>A0AAE0KD34_9PEZI</name>
<organism evidence="2 3">
    <name type="scientific">Lasiosphaeria ovina</name>
    <dbReference type="NCBI Taxonomy" id="92902"/>
    <lineage>
        <taxon>Eukaryota</taxon>
        <taxon>Fungi</taxon>
        <taxon>Dikarya</taxon>
        <taxon>Ascomycota</taxon>
        <taxon>Pezizomycotina</taxon>
        <taxon>Sordariomycetes</taxon>
        <taxon>Sordariomycetidae</taxon>
        <taxon>Sordariales</taxon>
        <taxon>Lasiosphaeriaceae</taxon>
        <taxon>Lasiosphaeria</taxon>
    </lineage>
</organism>
<reference evidence="2" key="2">
    <citation type="submission" date="2023-06" db="EMBL/GenBank/DDBJ databases">
        <authorList>
            <consortium name="Lawrence Berkeley National Laboratory"/>
            <person name="Haridas S."/>
            <person name="Hensen N."/>
            <person name="Bonometti L."/>
            <person name="Westerberg I."/>
            <person name="Brannstrom I.O."/>
            <person name="Guillou S."/>
            <person name="Cros-Aarteil S."/>
            <person name="Calhoun S."/>
            <person name="Kuo A."/>
            <person name="Mondo S."/>
            <person name="Pangilinan J."/>
            <person name="Riley R."/>
            <person name="Labutti K."/>
            <person name="Andreopoulos B."/>
            <person name="Lipzen A."/>
            <person name="Chen C."/>
            <person name="Yanf M."/>
            <person name="Daum C."/>
            <person name="Ng V."/>
            <person name="Clum A."/>
            <person name="Steindorff A."/>
            <person name="Ohm R."/>
            <person name="Martin F."/>
            <person name="Silar P."/>
            <person name="Natvig D."/>
            <person name="Lalanne C."/>
            <person name="Gautier V."/>
            <person name="Ament-Velasquez S.L."/>
            <person name="Kruys A."/>
            <person name="Hutchinson M.I."/>
            <person name="Powell A.J."/>
            <person name="Barry K."/>
            <person name="Miller A.N."/>
            <person name="Grigoriev I.V."/>
            <person name="Debuchy R."/>
            <person name="Gladieux P."/>
            <person name="Thoren M.H."/>
            <person name="Johannesson H."/>
        </authorList>
    </citation>
    <scope>NUCLEOTIDE SEQUENCE</scope>
    <source>
        <strain evidence="2">CBS 958.72</strain>
    </source>
</reference>
<evidence type="ECO:0000313" key="3">
    <source>
        <dbReference type="Proteomes" id="UP001287356"/>
    </source>
</evidence>
<dbReference type="EMBL" id="JAULSN010000004">
    <property type="protein sequence ID" value="KAK3374508.1"/>
    <property type="molecule type" value="Genomic_DNA"/>
</dbReference>
<dbReference type="AlphaFoldDB" id="A0AAE0KD34"/>
<gene>
    <name evidence="2" type="ORF">B0T24DRAFT_705026</name>
</gene>